<protein>
    <recommendedName>
        <fullName evidence="3">beta-N-acetylhexosaminidase</fullName>
        <ecNumber evidence="3">3.2.1.52</ecNumber>
    </recommendedName>
</protein>
<evidence type="ECO:0000256" key="4">
    <source>
        <dbReference type="ARBA" id="ARBA00022801"/>
    </source>
</evidence>
<dbReference type="Pfam" id="PF00933">
    <property type="entry name" value="Glyco_hydro_3"/>
    <property type="match status" value="1"/>
</dbReference>
<evidence type="ECO:0000259" key="7">
    <source>
        <dbReference type="Pfam" id="PF00933"/>
    </source>
</evidence>
<feature type="transmembrane region" description="Helical" evidence="6">
    <location>
        <begin position="5"/>
        <end position="23"/>
    </location>
</feature>
<keyword evidence="4" id="KW-0378">Hydrolase</keyword>
<name>A0A2A2IH89_9BACI</name>
<dbReference type="NCBIfam" id="NF003740">
    <property type="entry name" value="PRK05337.1"/>
    <property type="match status" value="1"/>
</dbReference>
<dbReference type="RefSeq" id="WP_095654487.1">
    <property type="nucleotide sequence ID" value="NZ_NPOA01000003.1"/>
</dbReference>
<feature type="domain" description="Glycoside hydrolase family 3 N-terminal" evidence="7">
    <location>
        <begin position="58"/>
        <end position="379"/>
    </location>
</feature>
<dbReference type="InterPro" id="IPR050226">
    <property type="entry name" value="NagZ_Beta-hexosaminidase"/>
</dbReference>
<dbReference type="Proteomes" id="UP000218887">
    <property type="component" value="Unassembled WGS sequence"/>
</dbReference>
<evidence type="ECO:0000256" key="1">
    <source>
        <dbReference type="ARBA" id="ARBA00001231"/>
    </source>
</evidence>
<evidence type="ECO:0000256" key="5">
    <source>
        <dbReference type="ARBA" id="ARBA00023295"/>
    </source>
</evidence>
<proteinExistence type="inferred from homology"/>
<evidence type="ECO:0000313" key="8">
    <source>
        <dbReference type="EMBL" id="PAV30520.1"/>
    </source>
</evidence>
<accession>A0A2A2IH89</accession>
<comment type="catalytic activity">
    <reaction evidence="1">
        <text>Hydrolysis of terminal non-reducing N-acetyl-D-hexosamine residues in N-acetyl-beta-D-hexosaminides.</text>
        <dbReference type="EC" id="3.2.1.52"/>
    </reaction>
</comment>
<dbReference type="InterPro" id="IPR036962">
    <property type="entry name" value="Glyco_hydro_3_N_sf"/>
</dbReference>
<keyword evidence="6" id="KW-0812">Transmembrane</keyword>
<evidence type="ECO:0000313" key="9">
    <source>
        <dbReference type="Proteomes" id="UP000218887"/>
    </source>
</evidence>
<dbReference type="InterPro" id="IPR001764">
    <property type="entry name" value="Glyco_hydro_3_N"/>
</dbReference>
<dbReference type="GO" id="GO:0005975">
    <property type="term" value="P:carbohydrate metabolic process"/>
    <property type="evidence" value="ECO:0007669"/>
    <property type="project" value="InterPro"/>
</dbReference>
<dbReference type="EMBL" id="NPOA01000003">
    <property type="protein sequence ID" value="PAV30520.1"/>
    <property type="molecule type" value="Genomic_DNA"/>
</dbReference>
<evidence type="ECO:0000256" key="3">
    <source>
        <dbReference type="ARBA" id="ARBA00012663"/>
    </source>
</evidence>
<dbReference type="PANTHER" id="PTHR30480">
    <property type="entry name" value="BETA-HEXOSAMINIDASE-RELATED"/>
    <property type="match status" value="1"/>
</dbReference>
<dbReference type="PROSITE" id="PS00775">
    <property type="entry name" value="GLYCOSYL_HYDROL_F3"/>
    <property type="match status" value="1"/>
</dbReference>
<dbReference type="GO" id="GO:0004563">
    <property type="term" value="F:beta-N-acetylhexosaminidase activity"/>
    <property type="evidence" value="ECO:0007669"/>
    <property type="project" value="UniProtKB-EC"/>
</dbReference>
<dbReference type="InterPro" id="IPR019800">
    <property type="entry name" value="Glyco_hydro_3_AS"/>
</dbReference>
<sequence>MIKKAGYIVILIIFIFIGFQFLTSESENTSDLNESTDQEESSSEKNQKTNEIIQQMSLDEKIGQMIFSGISSAKFTKKTRELITDYKVGGFILYADNMEEPEKTVELLNQIKQVNNQNHLPVLLGVDQEGGKVSRLPGNLVSIPSSGEIGDKNDKRFAYDIGTLLGKQLQAFGFNLNFAPVMDVNSNPDNPIIGDRSFGNNSEIVSSLGIETMKGIQSENIISVIKHFPGHGDTSVDSHLQLPTVNKSMKELQELELIPFEHAIEGGADVVMIAHILMPEIDPEFPSSMSEKVITEMLRKDLKFNGVVITDDMTMKAITNNFDIGSAAVQSVKSSSDIILVAHDYKNVVNVFEALKEAVNKGEITKERIDESARRIIELKNKYNLENEEVKGIDLQKLNQRLKEVLK</sequence>
<reference evidence="8 9" key="1">
    <citation type="submission" date="2017-08" db="EMBL/GenBank/DDBJ databases">
        <title>Virgibacillus indicus sp. nov. and Virgibacillus profoundi sp. nov, two moderately halophilic bacteria isolated from marine sediment by using the Microfluidic Streak Plate.</title>
        <authorList>
            <person name="Xu B."/>
            <person name="Hu B."/>
            <person name="Wang J."/>
            <person name="Zhu Y."/>
            <person name="Huang L."/>
            <person name="Du W."/>
            <person name="Huang Y."/>
        </authorList>
    </citation>
    <scope>NUCLEOTIDE SEQUENCE [LARGE SCALE GENOMIC DNA]</scope>
    <source>
        <strain evidence="8 9">IO3-P3-H5</strain>
    </source>
</reference>
<keyword evidence="6" id="KW-0472">Membrane</keyword>
<dbReference type="Gene3D" id="3.20.20.300">
    <property type="entry name" value="Glycoside hydrolase, family 3, N-terminal domain"/>
    <property type="match status" value="1"/>
</dbReference>
<comment type="similarity">
    <text evidence="2">Belongs to the glycosyl hydrolase 3 family.</text>
</comment>
<evidence type="ECO:0000256" key="2">
    <source>
        <dbReference type="ARBA" id="ARBA00005336"/>
    </source>
</evidence>
<dbReference type="EC" id="3.2.1.52" evidence="3"/>
<keyword evidence="5" id="KW-0326">Glycosidase</keyword>
<dbReference type="PANTHER" id="PTHR30480:SF13">
    <property type="entry name" value="BETA-HEXOSAMINIDASE"/>
    <property type="match status" value="1"/>
</dbReference>
<dbReference type="SUPFAM" id="SSF51445">
    <property type="entry name" value="(Trans)glycosidases"/>
    <property type="match status" value="1"/>
</dbReference>
<dbReference type="OrthoDB" id="9805821at2"/>
<organism evidence="8 9">
    <name type="scientific">Virgibacillus profundi</name>
    <dbReference type="NCBI Taxonomy" id="2024555"/>
    <lineage>
        <taxon>Bacteria</taxon>
        <taxon>Bacillati</taxon>
        <taxon>Bacillota</taxon>
        <taxon>Bacilli</taxon>
        <taxon>Bacillales</taxon>
        <taxon>Bacillaceae</taxon>
        <taxon>Virgibacillus</taxon>
    </lineage>
</organism>
<evidence type="ECO:0000256" key="6">
    <source>
        <dbReference type="SAM" id="Phobius"/>
    </source>
</evidence>
<dbReference type="AlphaFoldDB" id="A0A2A2IH89"/>
<keyword evidence="9" id="KW-1185">Reference proteome</keyword>
<dbReference type="InterPro" id="IPR017853">
    <property type="entry name" value="GH"/>
</dbReference>
<comment type="caution">
    <text evidence="8">The sequence shown here is derived from an EMBL/GenBank/DDBJ whole genome shotgun (WGS) entry which is preliminary data.</text>
</comment>
<dbReference type="GO" id="GO:0009254">
    <property type="term" value="P:peptidoglycan turnover"/>
    <property type="evidence" value="ECO:0007669"/>
    <property type="project" value="TreeGrafter"/>
</dbReference>
<gene>
    <name evidence="8" type="ORF">CIL05_05310</name>
</gene>
<keyword evidence="6" id="KW-1133">Transmembrane helix</keyword>